<name>A0A177ZXT6_9BACI</name>
<dbReference type="AlphaFoldDB" id="A0A177ZXT6"/>
<evidence type="ECO:0000313" key="1">
    <source>
        <dbReference type="EMBL" id="OAK72664.1"/>
    </source>
</evidence>
<dbReference type="Proteomes" id="UP000077881">
    <property type="component" value="Unassembled WGS sequence"/>
</dbReference>
<accession>A0A177ZXT6</accession>
<comment type="caution">
    <text evidence="1">The sequence shown here is derived from an EMBL/GenBank/DDBJ whole genome shotgun (WGS) entry which is preliminary data.</text>
</comment>
<dbReference type="OrthoDB" id="1684418at2"/>
<organism evidence="1 2">
    <name type="scientific">Lederbergia galactosidilytica</name>
    <dbReference type="NCBI Taxonomy" id="217031"/>
    <lineage>
        <taxon>Bacteria</taxon>
        <taxon>Bacillati</taxon>
        <taxon>Bacillota</taxon>
        <taxon>Bacilli</taxon>
        <taxon>Bacillales</taxon>
        <taxon>Bacillaceae</taxon>
        <taxon>Lederbergia</taxon>
    </lineage>
</organism>
<dbReference type="PATRIC" id="fig|217031.6.peg.1579"/>
<evidence type="ECO:0008006" key="3">
    <source>
        <dbReference type="Google" id="ProtNLM"/>
    </source>
</evidence>
<dbReference type="RefSeq" id="WP_064467881.1">
    <property type="nucleotide sequence ID" value="NZ_LDJR01000034.1"/>
</dbReference>
<sequence length="80" mass="9439">MNINFEDTVNHPSYYTAGQIEVIDYIRDNLTQEKYIGYCIGNVLKYVSRYERKNGVEDLEKAVVYLNWAINVLKEEKVDE</sequence>
<protein>
    <recommendedName>
        <fullName evidence="3">DUF3310 domain-containing protein</fullName>
    </recommendedName>
</protein>
<dbReference type="EMBL" id="LDJR01000034">
    <property type="protein sequence ID" value="OAK72664.1"/>
    <property type="molecule type" value="Genomic_DNA"/>
</dbReference>
<evidence type="ECO:0000313" key="2">
    <source>
        <dbReference type="Proteomes" id="UP000077881"/>
    </source>
</evidence>
<keyword evidence="2" id="KW-1185">Reference proteome</keyword>
<dbReference type="STRING" id="217031.ABB05_07345"/>
<gene>
    <name evidence="1" type="ORF">ABB05_07345</name>
</gene>
<dbReference type="Pfam" id="PF11753">
    <property type="entry name" value="DUF3310"/>
    <property type="match status" value="1"/>
</dbReference>
<proteinExistence type="predicted"/>
<reference evidence="1 2" key="1">
    <citation type="submission" date="2015-05" db="EMBL/GenBank/DDBJ databases">
        <title>Comparison of genome.</title>
        <authorList>
            <person name="Zheng Z."/>
            <person name="Sun M."/>
        </authorList>
    </citation>
    <scope>NUCLEOTIDE SEQUENCE [LARGE SCALE GENOMIC DNA]</scope>
    <source>
        <strain evidence="1 2">G25-74</strain>
    </source>
</reference>
<dbReference type="InterPro" id="IPR021739">
    <property type="entry name" value="SaV-like"/>
</dbReference>